<dbReference type="Gene3D" id="3.40.50.150">
    <property type="entry name" value="Vaccinia Virus protein VP39"/>
    <property type="match status" value="1"/>
</dbReference>
<organism evidence="3">
    <name type="scientific">uncultured Chloroflexia bacterium</name>
    <dbReference type="NCBI Taxonomy" id="1672391"/>
    <lineage>
        <taxon>Bacteria</taxon>
        <taxon>Bacillati</taxon>
        <taxon>Chloroflexota</taxon>
        <taxon>Chloroflexia</taxon>
        <taxon>environmental samples</taxon>
    </lineage>
</organism>
<accession>A0A6J4INR4</accession>
<dbReference type="CDD" id="cd02440">
    <property type="entry name" value="AdoMet_MTases"/>
    <property type="match status" value="1"/>
</dbReference>
<dbReference type="InterPro" id="IPR029063">
    <property type="entry name" value="SAM-dependent_MTases_sf"/>
</dbReference>
<evidence type="ECO:0000259" key="2">
    <source>
        <dbReference type="Pfam" id="PF13649"/>
    </source>
</evidence>
<evidence type="ECO:0000256" key="1">
    <source>
        <dbReference type="ARBA" id="ARBA00022679"/>
    </source>
</evidence>
<feature type="domain" description="Methyltransferase" evidence="2">
    <location>
        <begin position="36"/>
        <end position="133"/>
    </location>
</feature>
<dbReference type="GO" id="GO:0032259">
    <property type="term" value="P:methylation"/>
    <property type="evidence" value="ECO:0007669"/>
    <property type="project" value="UniProtKB-KW"/>
</dbReference>
<keyword evidence="1 3" id="KW-0808">Transferase</keyword>
<dbReference type="AlphaFoldDB" id="A0A6J4INR4"/>
<dbReference type="SUPFAM" id="SSF53335">
    <property type="entry name" value="S-adenosyl-L-methionine-dependent methyltransferases"/>
    <property type="match status" value="1"/>
</dbReference>
<gene>
    <name evidence="3" type="ORF">AVDCRST_MAG26-2072</name>
</gene>
<dbReference type="PANTHER" id="PTHR43861">
    <property type="entry name" value="TRANS-ACONITATE 2-METHYLTRANSFERASE-RELATED"/>
    <property type="match status" value="1"/>
</dbReference>
<protein>
    <submittedName>
        <fullName evidence="3">Methyltransferase type 12</fullName>
    </submittedName>
</protein>
<dbReference type="Pfam" id="PF13649">
    <property type="entry name" value="Methyltransf_25"/>
    <property type="match status" value="1"/>
</dbReference>
<reference evidence="3" key="1">
    <citation type="submission" date="2020-02" db="EMBL/GenBank/DDBJ databases">
        <authorList>
            <person name="Meier V. D."/>
        </authorList>
    </citation>
    <scope>NUCLEOTIDE SEQUENCE</scope>
    <source>
        <strain evidence="3">AVDCRST_MAG26</strain>
    </source>
</reference>
<name>A0A6J4INR4_9CHLR</name>
<proteinExistence type="predicted"/>
<sequence>MVEWDRFARLYDDDYGSFEDDLQLYLPYAEHTGGPVLEAMCGTGRVLLPIAEAGLDVVGCDISEAMVALARAKIERAGLRRHARVEVADIRALDLPERFALALIPMNSFMHLATGADQHAALVALRRHLLPDGKLILDLFNPDPHELTADEGIPVHAKSFRSSAGTDVQKWVLRRTDVAEQTHYVEFMYDEIGPDRLVRRDVIPFTMRWLYRFEIEYLLALAGLEVEAIFGSYDLDDYGADGDRLIVVARRTEDS</sequence>
<keyword evidence="3" id="KW-0489">Methyltransferase</keyword>
<dbReference type="InterPro" id="IPR041698">
    <property type="entry name" value="Methyltransf_25"/>
</dbReference>
<dbReference type="GO" id="GO:0008168">
    <property type="term" value="F:methyltransferase activity"/>
    <property type="evidence" value="ECO:0007669"/>
    <property type="project" value="UniProtKB-KW"/>
</dbReference>
<dbReference type="EMBL" id="CADCTK010000474">
    <property type="protein sequence ID" value="CAA9255329.1"/>
    <property type="molecule type" value="Genomic_DNA"/>
</dbReference>
<evidence type="ECO:0000313" key="3">
    <source>
        <dbReference type="EMBL" id="CAA9255329.1"/>
    </source>
</evidence>